<keyword evidence="2" id="KW-1185">Reference proteome</keyword>
<protein>
    <submittedName>
        <fullName evidence="1">Uncharacterized protein</fullName>
    </submittedName>
</protein>
<reference evidence="1" key="2">
    <citation type="submission" date="2023-02" db="EMBL/GenBank/DDBJ databases">
        <authorList>
            <consortium name="DOE Joint Genome Institute"/>
            <person name="Mondo S.J."/>
            <person name="Chang Y."/>
            <person name="Wang Y."/>
            <person name="Ahrendt S."/>
            <person name="Andreopoulos W."/>
            <person name="Barry K."/>
            <person name="Beard J."/>
            <person name="Benny G.L."/>
            <person name="Blankenship S."/>
            <person name="Bonito G."/>
            <person name="Cuomo C."/>
            <person name="Desiro A."/>
            <person name="Gervers K.A."/>
            <person name="Hundley H."/>
            <person name="Kuo A."/>
            <person name="LaButti K."/>
            <person name="Lang B.F."/>
            <person name="Lipzen A."/>
            <person name="O'Donnell K."/>
            <person name="Pangilinan J."/>
            <person name="Reynolds N."/>
            <person name="Sandor L."/>
            <person name="Smith M.W."/>
            <person name="Tsang A."/>
            <person name="Grigoriev I.V."/>
            <person name="Stajich J.E."/>
            <person name="Spatafora J.W."/>
        </authorList>
    </citation>
    <scope>NUCLEOTIDE SEQUENCE</scope>
    <source>
        <strain evidence="1">RSA 2281</strain>
    </source>
</reference>
<dbReference type="Proteomes" id="UP001209540">
    <property type="component" value="Unassembled WGS sequence"/>
</dbReference>
<dbReference type="AlphaFoldDB" id="A0AAD5JLH5"/>
<organism evidence="1 2">
    <name type="scientific">Phascolomyces articulosus</name>
    <dbReference type="NCBI Taxonomy" id="60185"/>
    <lineage>
        <taxon>Eukaryota</taxon>
        <taxon>Fungi</taxon>
        <taxon>Fungi incertae sedis</taxon>
        <taxon>Mucoromycota</taxon>
        <taxon>Mucoromycotina</taxon>
        <taxon>Mucoromycetes</taxon>
        <taxon>Mucorales</taxon>
        <taxon>Lichtheimiaceae</taxon>
        <taxon>Phascolomyces</taxon>
    </lineage>
</organism>
<reference evidence="1" key="1">
    <citation type="journal article" date="2022" name="IScience">
        <title>Evolution of zygomycete secretomes and the origins of terrestrial fungal ecologies.</title>
        <authorList>
            <person name="Chang Y."/>
            <person name="Wang Y."/>
            <person name="Mondo S."/>
            <person name="Ahrendt S."/>
            <person name="Andreopoulos W."/>
            <person name="Barry K."/>
            <person name="Beard J."/>
            <person name="Benny G.L."/>
            <person name="Blankenship S."/>
            <person name="Bonito G."/>
            <person name="Cuomo C."/>
            <person name="Desiro A."/>
            <person name="Gervers K.A."/>
            <person name="Hundley H."/>
            <person name="Kuo A."/>
            <person name="LaButti K."/>
            <person name="Lang B.F."/>
            <person name="Lipzen A."/>
            <person name="O'Donnell K."/>
            <person name="Pangilinan J."/>
            <person name="Reynolds N."/>
            <person name="Sandor L."/>
            <person name="Smith M.E."/>
            <person name="Tsang A."/>
            <person name="Grigoriev I.V."/>
            <person name="Stajich J.E."/>
            <person name="Spatafora J.W."/>
        </authorList>
    </citation>
    <scope>NUCLEOTIDE SEQUENCE</scope>
    <source>
        <strain evidence="1">RSA 2281</strain>
    </source>
</reference>
<gene>
    <name evidence="1" type="ORF">BDA99DRAFT_544404</name>
</gene>
<comment type="caution">
    <text evidence="1">The sequence shown here is derived from an EMBL/GenBank/DDBJ whole genome shotgun (WGS) entry which is preliminary data.</text>
</comment>
<proteinExistence type="predicted"/>
<dbReference type="EMBL" id="JAIXMP010000070">
    <property type="protein sequence ID" value="KAI9243565.1"/>
    <property type="molecule type" value="Genomic_DNA"/>
</dbReference>
<name>A0AAD5JLH5_9FUNG</name>
<evidence type="ECO:0000313" key="2">
    <source>
        <dbReference type="Proteomes" id="UP001209540"/>
    </source>
</evidence>
<accession>A0AAD5JLH5</accession>
<evidence type="ECO:0000313" key="1">
    <source>
        <dbReference type="EMBL" id="KAI9243565.1"/>
    </source>
</evidence>
<sequence>MNNTVVSSPTTILVIYKMSGYYELLLSPNALHMSMNEVESFIMEYHESRYVGCFVLFKDDWIRVMSIDGFAHHYHDTIEEGCADTENNTYYETASTAISIREYTTKNSYRRDHLRGQLKIIYFNNSNKYMMLKIPSYKVVLCEVLTYCAFIYKIVLSTGRGITPRRPPYIHGETVLRHSSNRAKCGINNSYAVPQLYVVLTNSICDDPFYTANITDDEYLQLSSENHSIVASFSLSFLTLTF</sequence>